<keyword evidence="2" id="KW-1185">Reference proteome</keyword>
<dbReference type="PANTHER" id="PTHR48471:SF1">
    <property type="entry name" value="DDE TNP4 DOMAIN-CONTAINING PROTEIN"/>
    <property type="match status" value="1"/>
</dbReference>
<dbReference type="PANTHER" id="PTHR48471">
    <property type="entry name" value="DDE TNP4 DOMAIN-CONTAINING PROTEIN"/>
    <property type="match status" value="1"/>
</dbReference>
<gene>
    <name evidence="1" type="ORF">PHMEG_00021049</name>
</gene>
<accession>A0A225VNT2</accession>
<dbReference type="AlphaFoldDB" id="A0A225VNT2"/>
<evidence type="ECO:0000313" key="1">
    <source>
        <dbReference type="EMBL" id="OWZ06669.1"/>
    </source>
</evidence>
<dbReference type="Proteomes" id="UP000198211">
    <property type="component" value="Unassembled WGS sequence"/>
</dbReference>
<dbReference type="EMBL" id="NBNE01003864">
    <property type="protein sequence ID" value="OWZ06669.1"/>
    <property type="molecule type" value="Genomic_DNA"/>
</dbReference>
<name>A0A225VNT2_9STRA</name>
<reference evidence="2" key="1">
    <citation type="submission" date="2017-03" db="EMBL/GenBank/DDBJ databases">
        <title>Phytopthora megakarya and P. palmivora, two closely related causual agents of cacao black pod achieved similar genome size and gene model numbers by different mechanisms.</title>
        <authorList>
            <person name="Ali S."/>
            <person name="Shao J."/>
            <person name="Larry D.J."/>
            <person name="Kronmiller B."/>
            <person name="Shen D."/>
            <person name="Strem M.D."/>
            <person name="Melnick R.L."/>
            <person name="Guiltinan M.J."/>
            <person name="Tyler B.M."/>
            <person name="Meinhardt L.W."/>
            <person name="Bailey B.A."/>
        </authorList>
    </citation>
    <scope>NUCLEOTIDE SEQUENCE [LARGE SCALE GENOMIC DNA]</scope>
    <source>
        <strain evidence="2">zdho120</strain>
    </source>
</reference>
<sequence>MLSRSKWLAASTLQDVQARLKEELMRIEHARIVRIRHYLTVQCLPRPVDDHLGAWIRYEPDEHHKPRKVSHKRTYSVFKLTKIPSYNLDVTDIRSVYSSSALRTITTFHAAYQGGRASYSAITSFYGTQGSVCDVWRSAFDFELCPTLARQQPLARLTARRKPILQFTWGFIDGKNYRVQEPAQRDVQNAHYNGWLHNVFVTDTLCFSADGLIVWCLHNCPGSWNDADTRVSRFGSVYAIQYSIQTNDMAWLRTPPSPAQMIWSGVYSHPSKREI</sequence>
<organism evidence="1 2">
    <name type="scientific">Phytophthora megakarya</name>
    <dbReference type="NCBI Taxonomy" id="4795"/>
    <lineage>
        <taxon>Eukaryota</taxon>
        <taxon>Sar</taxon>
        <taxon>Stramenopiles</taxon>
        <taxon>Oomycota</taxon>
        <taxon>Peronosporomycetes</taxon>
        <taxon>Peronosporales</taxon>
        <taxon>Peronosporaceae</taxon>
        <taxon>Phytophthora</taxon>
    </lineage>
</organism>
<proteinExistence type="predicted"/>
<dbReference type="OrthoDB" id="78198at2759"/>
<protein>
    <recommendedName>
        <fullName evidence="3">DDE Tnp4 domain-containing protein</fullName>
    </recommendedName>
</protein>
<evidence type="ECO:0000313" key="2">
    <source>
        <dbReference type="Proteomes" id="UP000198211"/>
    </source>
</evidence>
<comment type="caution">
    <text evidence="1">The sequence shown here is derived from an EMBL/GenBank/DDBJ whole genome shotgun (WGS) entry which is preliminary data.</text>
</comment>
<evidence type="ECO:0008006" key="3">
    <source>
        <dbReference type="Google" id="ProtNLM"/>
    </source>
</evidence>